<evidence type="ECO:0000313" key="3">
    <source>
        <dbReference type="EMBL" id="CAB4222138.1"/>
    </source>
</evidence>
<dbReference type="EMBL" id="LR797521">
    <property type="protein sequence ID" value="CAB4222138.1"/>
    <property type="molecule type" value="Genomic_DNA"/>
</dbReference>
<reference evidence="3" key="1">
    <citation type="submission" date="2020-05" db="EMBL/GenBank/DDBJ databases">
        <authorList>
            <person name="Chiriac C."/>
            <person name="Salcher M."/>
            <person name="Ghai R."/>
            <person name="Kavagutti S V."/>
        </authorList>
    </citation>
    <scope>NUCLEOTIDE SEQUENCE</scope>
</reference>
<organism evidence="3">
    <name type="scientific">uncultured Caudovirales phage</name>
    <dbReference type="NCBI Taxonomy" id="2100421"/>
    <lineage>
        <taxon>Viruses</taxon>
        <taxon>Duplodnaviria</taxon>
        <taxon>Heunggongvirae</taxon>
        <taxon>Uroviricota</taxon>
        <taxon>Caudoviricetes</taxon>
        <taxon>Peduoviridae</taxon>
        <taxon>Maltschvirus</taxon>
        <taxon>Maltschvirus maltsch</taxon>
    </lineage>
</organism>
<evidence type="ECO:0000313" key="1">
    <source>
        <dbReference type="EMBL" id="CAB4168379.1"/>
    </source>
</evidence>
<sequence length="131" mass="14321">MSQYISRKSDASSRIPTQSLQGEVWSTLEVDGLYSVIPNADSSTGALFATYLNIKTPKIGGASQLTIKWVRDPKGINDATGYQTINLNKGGTTYVKDVWMFQSKKGQPVAFMMKPNGKATITTREIKLAIS</sequence>
<name>A0A6J5T3C1_9CAUD</name>
<protein>
    <submittedName>
        <fullName evidence="3">Uncharacterized protein</fullName>
    </submittedName>
</protein>
<dbReference type="EMBL" id="LR796992">
    <property type="protein sequence ID" value="CAB4180070.1"/>
    <property type="molecule type" value="Genomic_DNA"/>
</dbReference>
<gene>
    <name evidence="2" type="ORF">UFOVP1044_4</name>
    <name evidence="3" type="ORF">UFOVP1654_13</name>
    <name evidence="1" type="ORF">UFOVP878_20</name>
</gene>
<evidence type="ECO:0000313" key="2">
    <source>
        <dbReference type="EMBL" id="CAB4180070.1"/>
    </source>
</evidence>
<accession>A0A6J5T3C1</accession>
<proteinExistence type="predicted"/>
<dbReference type="EMBL" id="LR796824">
    <property type="protein sequence ID" value="CAB4168379.1"/>
    <property type="molecule type" value="Genomic_DNA"/>
</dbReference>